<dbReference type="PANTHER" id="PTHR11073">
    <property type="entry name" value="CALRETICULIN AND CALNEXIN"/>
    <property type="match status" value="1"/>
</dbReference>
<reference evidence="11 12" key="1">
    <citation type="journal article" date="2009" name="Science">
        <title>Green evolution and dynamic adaptations revealed by genomes of the marine picoeukaryotes Micromonas.</title>
        <authorList>
            <person name="Worden A.Z."/>
            <person name="Lee J.H."/>
            <person name="Mock T."/>
            <person name="Rouze P."/>
            <person name="Simmons M.P."/>
            <person name="Aerts A.L."/>
            <person name="Allen A.E."/>
            <person name="Cuvelier M.L."/>
            <person name="Derelle E."/>
            <person name="Everett M.V."/>
            <person name="Foulon E."/>
            <person name="Grimwood J."/>
            <person name="Gundlach H."/>
            <person name="Henrissat B."/>
            <person name="Napoli C."/>
            <person name="McDonald S.M."/>
            <person name="Parker M.S."/>
            <person name="Rombauts S."/>
            <person name="Salamov A."/>
            <person name="Von Dassow P."/>
            <person name="Badger J.H."/>
            <person name="Coutinho P.M."/>
            <person name="Demir E."/>
            <person name="Dubchak I."/>
            <person name="Gentemann C."/>
            <person name="Eikrem W."/>
            <person name="Gready J.E."/>
            <person name="John U."/>
            <person name="Lanier W."/>
            <person name="Lindquist E.A."/>
            <person name="Lucas S."/>
            <person name="Mayer K.F."/>
            <person name="Moreau H."/>
            <person name="Not F."/>
            <person name="Otillar R."/>
            <person name="Panaud O."/>
            <person name="Pangilinan J."/>
            <person name="Paulsen I."/>
            <person name="Piegu B."/>
            <person name="Poliakov A."/>
            <person name="Robbens S."/>
            <person name="Schmutz J."/>
            <person name="Toulza E."/>
            <person name="Wyss T."/>
            <person name="Zelensky A."/>
            <person name="Zhou K."/>
            <person name="Armbrust E.V."/>
            <person name="Bhattacharya D."/>
            <person name="Goodenough U.W."/>
            <person name="Van de Peer Y."/>
            <person name="Grigoriev I.V."/>
        </authorList>
    </citation>
    <scope>NUCLEOTIDE SEQUENCE [LARGE SCALE GENOMIC DNA]</scope>
    <source>
        <strain evidence="11 12">CCMP1545</strain>
    </source>
</reference>
<keyword evidence="8" id="KW-1015">Disulfide bond</keyword>
<dbReference type="STRING" id="564608.C1MJ63"/>
<protein>
    <submittedName>
        <fullName evidence="11">Predicted protein</fullName>
    </submittedName>
</protein>
<keyword evidence="7 9" id="KW-0143">Chaperone</keyword>
<keyword evidence="5" id="KW-1133">Transmembrane helix</keyword>
<dbReference type="Gene3D" id="2.10.250.10">
    <property type="entry name" value="Calreticulin/calnexin, P domain"/>
    <property type="match status" value="1"/>
</dbReference>
<evidence type="ECO:0000256" key="9">
    <source>
        <dbReference type="RuleBase" id="RU362126"/>
    </source>
</evidence>
<dbReference type="GO" id="GO:0006457">
    <property type="term" value="P:protein folding"/>
    <property type="evidence" value="ECO:0007669"/>
    <property type="project" value="InterPro"/>
</dbReference>
<dbReference type="InterPro" id="IPR018124">
    <property type="entry name" value="Calret/calnex_CS"/>
</dbReference>
<evidence type="ECO:0000313" key="11">
    <source>
        <dbReference type="EMBL" id="EEH60510.1"/>
    </source>
</evidence>
<accession>C1MJ63</accession>
<dbReference type="SUPFAM" id="SSF49899">
    <property type="entry name" value="Concanavalin A-like lectins/glucanases"/>
    <property type="match status" value="1"/>
</dbReference>
<dbReference type="GO" id="GO:0005509">
    <property type="term" value="F:calcium ion binding"/>
    <property type="evidence" value="ECO:0007669"/>
    <property type="project" value="InterPro"/>
</dbReference>
<keyword evidence="12" id="KW-1185">Reference proteome</keyword>
<dbReference type="GO" id="GO:0051082">
    <property type="term" value="F:unfolded protein binding"/>
    <property type="evidence" value="ECO:0007669"/>
    <property type="project" value="InterPro"/>
</dbReference>
<evidence type="ECO:0000256" key="2">
    <source>
        <dbReference type="ARBA" id="ARBA00010983"/>
    </source>
</evidence>
<feature type="non-terminal residue" evidence="11">
    <location>
        <position position="358"/>
    </location>
</feature>
<dbReference type="GeneID" id="9680415"/>
<evidence type="ECO:0000256" key="10">
    <source>
        <dbReference type="SAM" id="MobiDB-lite"/>
    </source>
</evidence>
<dbReference type="PRINTS" id="PR00626">
    <property type="entry name" value="CALRETICULIN"/>
</dbReference>
<name>C1MJ63_MICPC</name>
<dbReference type="RefSeq" id="XP_003055258.1">
    <property type="nucleotide sequence ID" value="XM_003055212.1"/>
</dbReference>
<dbReference type="FunFam" id="2.10.250.10:FF:000001">
    <property type="entry name" value="Calnexin homolog"/>
    <property type="match status" value="1"/>
</dbReference>
<evidence type="ECO:0000256" key="3">
    <source>
        <dbReference type="ARBA" id="ARBA00022692"/>
    </source>
</evidence>
<dbReference type="InterPro" id="IPR013320">
    <property type="entry name" value="ConA-like_dom_sf"/>
</dbReference>
<sequence length="358" mass="39220">EDQGLYVDAPARHYGAAAALAAPFDPSEGLTLQYEATLEDGLECGGAYLKFTTASDDFSPEKLDGDTPYVVMFGPDKCGNTNKIHVIIRHANPLDGSIEEKHLIDPPSLTVDSVPHVYTLSVKKDNTYEVLVDDEVKKSGSLFEDFEPSFNPPEEIDDDADEKPADWVDEAQIPDPAQSKPEDWDEDAPAMIPDPDAAKPIGWLDDEPLEVPDPDATVPEDWDEEEDGDWEAPIVPNPKCEGEDAGCGEWTPPKISNPDYKGKWYPPMIDNPEYKGVWKPRKIPNPKYFNDETPLKSIGQIGGVGLEIWTMTSGLVVDNVLVAGDDVAAGELRANAWKPKMDFIAAVAKAEEEAKAKA</sequence>
<proteinExistence type="inferred from homology"/>
<evidence type="ECO:0000256" key="8">
    <source>
        <dbReference type="PIRSR" id="PIRSR601580-3"/>
    </source>
</evidence>
<evidence type="ECO:0000256" key="1">
    <source>
        <dbReference type="ARBA" id="ARBA00004389"/>
    </source>
</evidence>
<keyword evidence="6" id="KW-0472">Membrane</keyword>
<dbReference type="KEGG" id="mpp:MICPUCDRAFT_2468"/>
<dbReference type="OMA" id="LFWLKQY"/>
<dbReference type="GO" id="GO:0036503">
    <property type="term" value="P:ERAD pathway"/>
    <property type="evidence" value="ECO:0007669"/>
    <property type="project" value="TreeGrafter"/>
</dbReference>
<feature type="disulfide bond" evidence="8">
    <location>
        <begin position="44"/>
        <end position="78"/>
    </location>
</feature>
<dbReference type="SUPFAM" id="SSF63887">
    <property type="entry name" value="P-domain of calnexin/calreticulin"/>
    <property type="match status" value="1"/>
</dbReference>
<comment type="similarity">
    <text evidence="2 9">Belongs to the calreticulin family.</text>
</comment>
<dbReference type="Pfam" id="PF00262">
    <property type="entry name" value="Calreticulin"/>
    <property type="match status" value="1"/>
</dbReference>
<evidence type="ECO:0000256" key="7">
    <source>
        <dbReference type="ARBA" id="ARBA00023186"/>
    </source>
</evidence>
<keyword evidence="4 9" id="KW-0256">Endoplasmic reticulum</keyword>
<dbReference type="PANTHER" id="PTHR11073:SF1">
    <property type="entry name" value="CALNEXIN 14D-RELATED"/>
    <property type="match status" value="1"/>
</dbReference>
<comment type="subcellular location">
    <subcellularLocation>
        <location evidence="1">Endoplasmic reticulum membrane</location>
        <topology evidence="1">Single-pass membrane protein</topology>
    </subcellularLocation>
</comment>
<evidence type="ECO:0000256" key="6">
    <source>
        <dbReference type="ARBA" id="ARBA00023136"/>
    </source>
</evidence>
<evidence type="ECO:0000256" key="5">
    <source>
        <dbReference type="ARBA" id="ARBA00022989"/>
    </source>
</evidence>
<dbReference type="Gene3D" id="2.60.120.200">
    <property type="match status" value="1"/>
</dbReference>
<evidence type="ECO:0000313" key="12">
    <source>
        <dbReference type="Proteomes" id="UP000001876"/>
    </source>
</evidence>
<evidence type="ECO:0000256" key="4">
    <source>
        <dbReference type="ARBA" id="ARBA00022824"/>
    </source>
</evidence>
<keyword evidence="3" id="KW-0812">Transmembrane</keyword>
<feature type="non-terminal residue" evidence="11">
    <location>
        <position position="1"/>
    </location>
</feature>
<dbReference type="EMBL" id="GG663735">
    <property type="protein sequence ID" value="EEH60510.1"/>
    <property type="molecule type" value="Genomic_DNA"/>
</dbReference>
<dbReference type="PROSITE" id="PS00804">
    <property type="entry name" value="CALRETICULIN_2"/>
    <property type="match status" value="1"/>
</dbReference>
<dbReference type="OrthoDB" id="1938156at2759"/>
<organism evidence="12">
    <name type="scientific">Micromonas pusilla (strain CCMP1545)</name>
    <name type="common">Picoplanktonic green alga</name>
    <dbReference type="NCBI Taxonomy" id="564608"/>
    <lineage>
        <taxon>Eukaryota</taxon>
        <taxon>Viridiplantae</taxon>
        <taxon>Chlorophyta</taxon>
        <taxon>Mamiellophyceae</taxon>
        <taxon>Mamiellales</taxon>
        <taxon>Mamiellaceae</taxon>
        <taxon>Micromonas</taxon>
    </lineage>
</organism>
<feature type="region of interest" description="Disordered" evidence="10">
    <location>
        <begin position="171"/>
        <end position="190"/>
    </location>
</feature>
<gene>
    <name evidence="11" type="ORF">MICPUCDRAFT_2468</name>
</gene>
<dbReference type="GO" id="GO:0005789">
    <property type="term" value="C:endoplasmic reticulum membrane"/>
    <property type="evidence" value="ECO:0007669"/>
    <property type="project" value="UniProtKB-SubCell"/>
</dbReference>
<dbReference type="InterPro" id="IPR001580">
    <property type="entry name" value="Calret/calnex"/>
</dbReference>
<dbReference type="eggNOG" id="KOG0675">
    <property type="taxonomic scope" value="Eukaryota"/>
</dbReference>
<dbReference type="AlphaFoldDB" id="C1MJ63"/>
<dbReference type="Proteomes" id="UP000001876">
    <property type="component" value="Unassembled WGS sequence"/>
</dbReference>
<dbReference type="InterPro" id="IPR009033">
    <property type="entry name" value="Calreticulin/calnexin_P_dom_sf"/>
</dbReference>
<feature type="region of interest" description="Disordered" evidence="10">
    <location>
        <begin position="143"/>
        <end position="162"/>
    </location>
</feature>